<organism evidence="2 3">
    <name type="scientific">Prunus armeniaca</name>
    <name type="common">Apricot</name>
    <name type="synonym">Armeniaca vulgaris</name>
    <dbReference type="NCBI Taxonomy" id="36596"/>
    <lineage>
        <taxon>Eukaryota</taxon>
        <taxon>Viridiplantae</taxon>
        <taxon>Streptophyta</taxon>
        <taxon>Embryophyta</taxon>
        <taxon>Tracheophyta</taxon>
        <taxon>Spermatophyta</taxon>
        <taxon>Magnoliopsida</taxon>
        <taxon>eudicotyledons</taxon>
        <taxon>Gunneridae</taxon>
        <taxon>Pentapetalae</taxon>
        <taxon>rosids</taxon>
        <taxon>fabids</taxon>
        <taxon>Rosales</taxon>
        <taxon>Rosaceae</taxon>
        <taxon>Amygdaloideae</taxon>
        <taxon>Amygdaleae</taxon>
        <taxon>Prunus</taxon>
    </lineage>
</organism>
<evidence type="ECO:0000313" key="3">
    <source>
        <dbReference type="Proteomes" id="UP000507245"/>
    </source>
</evidence>
<dbReference type="OrthoDB" id="1166561at2759"/>
<feature type="compositionally biased region" description="Basic and acidic residues" evidence="1">
    <location>
        <begin position="24"/>
        <end position="34"/>
    </location>
</feature>
<reference evidence="3" key="1">
    <citation type="journal article" date="2020" name="Genome Biol.">
        <title>Gamete binning: chromosome-level and haplotype-resolved genome assembly enabled by high-throughput single-cell sequencing of gamete genomes.</title>
        <authorList>
            <person name="Campoy J.A."/>
            <person name="Sun H."/>
            <person name="Goel M."/>
            <person name="Jiao W.-B."/>
            <person name="Folz-Donahue K."/>
            <person name="Wang N."/>
            <person name="Rubio M."/>
            <person name="Liu C."/>
            <person name="Kukat C."/>
            <person name="Ruiz D."/>
            <person name="Huettel B."/>
            <person name="Schneeberger K."/>
        </authorList>
    </citation>
    <scope>NUCLEOTIDE SEQUENCE [LARGE SCALE GENOMIC DNA]</scope>
    <source>
        <strain evidence="3">cv. Rojo Pasion</strain>
    </source>
</reference>
<feature type="compositionally biased region" description="Polar residues" evidence="1">
    <location>
        <begin position="36"/>
        <end position="54"/>
    </location>
</feature>
<protein>
    <submittedName>
        <fullName evidence="2">Uncharacterized protein</fullName>
    </submittedName>
</protein>
<feature type="compositionally biased region" description="Basic and acidic residues" evidence="1">
    <location>
        <begin position="133"/>
        <end position="165"/>
    </location>
</feature>
<sequence>MGGCASKPKEFDTARPEALPTESTRPEKADREAETTTDSTNVAANQEAVDTTNVEAEAPLVDLSEPKEEKEEEAAPVVVPAAAAEAAAAAEVVATQKPKEEKAADQVEVAATQLAEVNLVEAVKETKEKELLPAQEIKSKAKEEQPAAEIKPKAKEEEPAADIKPKAAPASEGKNKDAPILTV</sequence>
<keyword evidence="3" id="KW-1185">Reference proteome</keyword>
<proteinExistence type="predicted"/>
<dbReference type="EMBL" id="CAEKKB010000002">
    <property type="protein sequence ID" value="CAB4302134.1"/>
    <property type="molecule type" value="Genomic_DNA"/>
</dbReference>
<dbReference type="Proteomes" id="UP000507245">
    <property type="component" value="Unassembled WGS sequence"/>
</dbReference>
<evidence type="ECO:0000256" key="1">
    <source>
        <dbReference type="SAM" id="MobiDB-lite"/>
    </source>
</evidence>
<evidence type="ECO:0000313" key="2">
    <source>
        <dbReference type="EMBL" id="CAB4302134.1"/>
    </source>
</evidence>
<dbReference type="AlphaFoldDB" id="A0A6J5WSB3"/>
<feature type="region of interest" description="Disordered" evidence="1">
    <location>
        <begin position="133"/>
        <end position="183"/>
    </location>
</feature>
<gene>
    <name evidence="2" type="ORF">ORAREDHAP_LOCUS17744</name>
</gene>
<accession>A0A6J5WSB3</accession>
<feature type="region of interest" description="Disordered" evidence="1">
    <location>
        <begin position="1"/>
        <end position="76"/>
    </location>
</feature>
<name>A0A6J5WSB3_PRUAR</name>